<evidence type="ECO:0000256" key="4">
    <source>
        <dbReference type="ARBA" id="ARBA00022723"/>
    </source>
</evidence>
<evidence type="ECO:0000256" key="9">
    <source>
        <dbReference type="RuleBase" id="RU365014"/>
    </source>
</evidence>
<dbReference type="InterPro" id="IPR029061">
    <property type="entry name" value="THDP-binding"/>
</dbReference>
<dbReference type="GO" id="GO:0003863">
    <property type="term" value="F:branched-chain 2-oxo acid dehydrogenase activity"/>
    <property type="evidence" value="ECO:0007669"/>
    <property type="project" value="UniProtKB-EC"/>
</dbReference>
<reference evidence="11" key="1">
    <citation type="submission" date="2022-11" db="UniProtKB">
        <authorList>
            <consortium name="EnsemblMetazoa"/>
        </authorList>
    </citation>
    <scope>IDENTIFICATION</scope>
</reference>
<organism evidence="11 12">
    <name type="scientific">Exaiptasia diaphana</name>
    <name type="common">Tropical sea anemone</name>
    <name type="synonym">Aiptasia pulchella</name>
    <dbReference type="NCBI Taxonomy" id="2652724"/>
    <lineage>
        <taxon>Eukaryota</taxon>
        <taxon>Metazoa</taxon>
        <taxon>Cnidaria</taxon>
        <taxon>Anthozoa</taxon>
        <taxon>Hexacorallia</taxon>
        <taxon>Actiniaria</taxon>
        <taxon>Aiptasiidae</taxon>
        <taxon>Exaiptasia</taxon>
    </lineage>
</organism>
<dbReference type="GeneID" id="110240377"/>
<dbReference type="GO" id="GO:0009083">
    <property type="term" value="P:branched-chain amino acid catabolic process"/>
    <property type="evidence" value="ECO:0007669"/>
    <property type="project" value="TreeGrafter"/>
</dbReference>
<evidence type="ECO:0000256" key="7">
    <source>
        <dbReference type="ARBA" id="ARBA00023002"/>
    </source>
</evidence>
<dbReference type="OrthoDB" id="3845at2759"/>
<evidence type="ECO:0000256" key="6">
    <source>
        <dbReference type="ARBA" id="ARBA00022958"/>
    </source>
</evidence>
<dbReference type="Pfam" id="PF00676">
    <property type="entry name" value="E1_dh"/>
    <property type="match status" value="1"/>
</dbReference>
<keyword evidence="12" id="KW-1185">Reference proteome</keyword>
<dbReference type="GO" id="GO:0046872">
    <property type="term" value="F:metal ion binding"/>
    <property type="evidence" value="ECO:0007669"/>
    <property type="project" value="UniProtKB-KW"/>
</dbReference>
<keyword evidence="5" id="KW-0809">Transit peptide</keyword>
<name>A0A913XB69_EXADI</name>
<dbReference type="PANTHER" id="PTHR43380">
    <property type="entry name" value="2-OXOISOVALERATE DEHYDROGENASE SUBUNIT ALPHA, MITOCHONDRIAL"/>
    <property type="match status" value="1"/>
</dbReference>
<dbReference type="EnsemblMetazoa" id="XM_021046186.2">
    <property type="protein sequence ID" value="XP_020901845.1"/>
    <property type="gene ID" value="LOC110240377"/>
</dbReference>
<protein>
    <recommendedName>
        <fullName evidence="9">2-oxoisovalerate dehydrogenase subunit alpha</fullName>
        <ecNumber evidence="9">1.2.4.4</ecNumber>
    </recommendedName>
    <alternativeName>
        <fullName evidence="9">Branched-chain alpha-keto acid dehydrogenase E1 component alpha chain</fullName>
    </alternativeName>
</protein>
<dbReference type="InterPro" id="IPR001017">
    <property type="entry name" value="DH_E1"/>
</dbReference>
<evidence type="ECO:0000256" key="2">
    <source>
        <dbReference type="ARBA" id="ARBA00004305"/>
    </source>
</evidence>
<dbReference type="KEGG" id="epa:110240377"/>
<accession>A0A913XB69</accession>
<dbReference type="CDD" id="cd02000">
    <property type="entry name" value="TPP_E1_PDC_ADC_BCADC"/>
    <property type="match status" value="1"/>
</dbReference>
<evidence type="ECO:0000256" key="8">
    <source>
        <dbReference type="ARBA" id="ARBA00023128"/>
    </source>
</evidence>
<dbReference type="Gene3D" id="3.40.50.970">
    <property type="match status" value="1"/>
</dbReference>
<keyword evidence="6" id="KW-0630">Potassium</keyword>
<comment type="function">
    <text evidence="9">The branched-chain alpha-keto dehydrogenase complex catalyzes the overall conversion of alpha-keto acids to acyl-CoA and CO(2). It contains multiple copies of three enzymatic components: branched-chain alpha-keto acid decarboxylase (E1), lipoamide acyltransferase (E2) and lipoamide dehydrogenase (E3).</text>
</comment>
<comment type="catalytic activity">
    <reaction evidence="9">
        <text>N(6)-[(R)-lipoyl]-L-lysyl-[protein] + 3-methyl-2-oxobutanoate + H(+) = N(6)-[(R)-S(8)-2-methylpropanoyldihydrolipoyl]-L-lysyl-[protein] + CO2</text>
        <dbReference type="Rhea" id="RHEA:13457"/>
        <dbReference type="Rhea" id="RHEA-COMP:10474"/>
        <dbReference type="Rhea" id="RHEA-COMP:10497"/>
        <dbReference type="ChEBI" id="CHEBI:11851"/>
        <dbReference type="ChEBI" id="CHEBI:15378"/>
        <dbReference type="ChEBI" id="CHEBI:16526"/>
        <dbReference type="ChEBI" id="CHEBI:83099"/>
        <dbReference type="ChEBI" id="CHEBI:83142"/>
        <dbReference type="EC" id="1.2.4.4"/>
    </reaction>
</comment>
<evidence type="ECO:0000256" key="3">
    <source>
        <dbReference type="ARBA" id="ARBA00008646"/>
    </source>
</evidence>
<proteinExistence type="inferred from homology"/>
<dbReference type="PANTHER" id="PTHR43380:SF1">
    <property type="entry name" value="2-OXOISOVALERATE DEHYDROGENASE SUBUNIT ALPHA, MITOCHONDRIAL"/>
    <property type="match status" value="1"/>
</dbReference>
<keyword evidence="9" id="KW-0786">Thiamine pyrophosphate</keyword>
<keyword evidence="7 9" id="KW-0560">Oxidoreductase</keyword>
<dbReference type="InterPro" id="IPR050771">
    <property type="entry name" value="Alpha-ketoacid_DH_E1_comp"/>
</dbReference>
<evidence type="ECO:0000256" key="1">
    <source>
        <dbReference type="ARBA" id="ARBA00001964"/>
    </source>
</evidence>
<dbReference type="RefSeq" id="XP_020901845.1">
    <property type="nucleotide sequence ID" value="XM_021046186.2"/>
</dbReference>
<comment type="subcellular location">
    <subcellularLocation>
        <location evidence="2">Mitochondrion matrix</location>
    </subcellularLocation>
</comment>
<evidence type="ECO:0000313" key="12">
    <source>
        <dbReference type="Proteomes" id="UP000887567"/>
    </source>
</evidence>
<dbReference type="OMA" id="GMFRGVN"/>
<evidence type="ECO:0000313" key="11">
    <source>
        <dbReference type="EnsemblMetazoa" id="XP_020901845.1"/>
    </source>
</evidence>
<dbReference type="Proteomes" id="UP000887567">
    <property type="component" value="Unplaced"/>
</dbReference>
<keyword evidence="8" id="KW-0496">Mitochondrion</keyword>
<dbReference type="EC" id="1.2.4.4" evidence="9"/>
<comment type="cofactor">
    <cofactor evidence="1 9">
        <name>thiamine diphosphate</name>
        <dbReference type="ChEBI" id="CHEBI:58937"/>
    </cofactor>
</comment>
<keyword evidence="4" id="KW-0479">Metal-binding</keyword>
<feature type="domain" description="Dehydrogenase E1 component" evidence="10">
    <location>
        <begin position="103"/>
        <end position="402"/>
    </location>
</feature>
<comment type="similarity">
    <text evidence="3 9">Belongs to the BCKDHA family.</text>
</comment>
<sequence length="442" mass="50650">MAARMWMLRTVLQRSSPRTLRPRCIPSSQAISKLFSTSSHSNYTDKPRFPGAINCEFIEEMDFVDPSDPQGIIPVYRVMDRNGKILNEEHDPKLDKDMIVDMYKKMTLLNTMDRVLYESQRQGRISFYMTSYGEEGTHFGSAAALDPEDLIMGQYREAGVLMWRGFTLTEFMSQCYANEHDVGKGRQMPVHYGSKKLNFVTISSTLATQMPQASGAAYAIKRQGKPNCVVCYFGDGAASEGDAHAALNFAATLDAPVVFFCRNNGYAISTPTHEQYRGDGIACRGRSYGMLAIRVDGNDVFAVYNVTKKAREISVSQQRPVLVEAMTYRIGHHSTSDDSSVYRSLKEVNYWDKEDHPISRLRYYMENNEWWNEELEKDWKKEARLQVMKAFSDAEKALKPSVKEMFKDVYKEMPKHIEEQCKECLEHVAKYPHEYPVDIYAK</sequence>
<evidence type="ECO:0000256" key="5">
    <source>
        <dbReference type="ARBA" id="ARBA00022946"/>
    </source>
</evidence>
<dbReference type="GO" id="GO:0005759">
    <property type="term" value="C:mitochondrial matrix"/>
    <property type="evidence" value="ECO:0007669"/>
    <property type="project" value="UniProtKB-SubCell"/>
</dbReference>
<dbReference type="SUPFAM" id="SSF52518">
    <property type="entry name" value="Thiamin diphosphate-binding fold (THDP-binding)"/>
    <property type="match status" value="1"/>
</dbReference>
<evidence type="ECO:0000259" key="10">
    <source>
        <dbReference type="Pfam" id="PF00676"/>
    </source>
</evidence>
<dbReference type="AlphaFoldDB" id="A0A913XB69"/>
<dbReference type="FunFam" id="3.40.50.970:FF:000015">
    <property type="entry name" value="2-oxoisovalerate dehydrogenase subunit alpha"/>
    <property type="match status" value="1"/>
</dbReference>